<dbReference type="RefSeq" id="WP_316070240.1">
    <property type="nucleotide sequence ID" value="NZ_JAVNWW010000001.1"/>
</dbReference>
<evidence type="ECO:0000313" key="2">
    <source>
        <dbReference type="EMBL" id="MDU0807886.1"/>
    </source>
</evidence>
<feature type="transmembrane region" description="Helical" evidence="1">
    <location>
        <begin position="12"/>
        <end position="40"/>
    </location>
</feature>
<sequence>MAKRKRPITAGTIAFEVLFILSYPFIAAFSTVITVAVWVLSLPSRLLAFFGNRK</sequence>
<keyword evidence="1" id="KW-1133">Transmembrane helix</keyword>
<protein>
    <submittedName>
        <fullName evidence="2">Uncharacterized protein</fullName>
    </submittedName>
</protein>
<keyword evidence="1" id="KW-0812">Transmembrane</keyword>
<dbReference type="EMBL" id="JAVNWW010000001">
    <property type="protein sequence ID" value="MDU0807886.1"/>
    <property type="molecule type" value="Genomic_DNA"/>
</dbReference>
<dbReference type="Proteomes" id="UP001249959">
    <property type="component" value="Unassembled WGS sequence"/>
</dbReference>
<comment type="caution">
    <text evidence="2">The sequence shown here is derived from an EMBL/GenBank/DDBJ whole genome shotgun (WGS) entry which is preliminary data.</text>
</comment>
<evidence type="ECO:0000256" key="1">
    <source>
        <dbReference type="SAM" id="Phobius"/>
    </source>
</evidence>
<accession>A0ABU3TPU2</accession>
<reference evidence="2 3" key="1">
    <citation type="submission" date="2023-09" db="EMBL/GenBank/DDBJ databases">
        <title>Aquirufa genomes.</title>
        <authorList>
            <person name="Pitt A."/>
        </authorList>
    </citation>
    <scope>NUCLEOTIDE SEQUENCE [LARGE SCALE GENOMIC DNA]</scope>
    <source>
        <strain evidence="2 3">LEOWEIH-7C</strain>
    </source>
</reference>
<keyword evidence="1" id="KW-0472">Membrane</keyword>
<organism evidence="2 3">
    <name type="scientific">Aquirufa regiilacus</name>
    <dbReference type="NCBI Taxonomy" id="3024868"/>
    <lineage>
        <taxon>Bacteria</taxon>
        <taxon>Pseudomonadati</taxon>
        <taxon>Bacteroidota</taxon>
        <taxon>Cytophagia</taxon>
        <taxon>Cytophagales</taxon>
        <taxon>Flectobacillaceae</taxon>
        <taxon>Aquirufa</taxon>
    </lineage>
</organism>
<proteinExistence type="predicted"/>
<name>A0ABU3TPU2_9BACT</name>
<gene>
    <name evidence="2" type="ORF">PQG45_02420</name>
</gene>
<keyword evidence="3" id="KW-1185">Reference proteome</keyword>
<evidence type="ECO:0000313" key="3">
    <source>
        <dbReference type="Proteomes" id="UP001249959"/>
    </source>
</evidence>